<dbReference type="AlphaFoldDB" id="A0ABD5YGF3"/>
<dbReference type="EMBL" id="JBHTAX010000001">
    <property type="protein sequence ID" value="MFC7188444.1"/>
    <property type="molecule type" value="Genomic_DNA"/>
</dbReference>
<accession>A0ABD5YGF3</accession>
<protein>
    <recommendedName>
        <fullName evidence="3">Right handed beta helix domain-containing protein</fullName>
    </recommendedName>
</protein>
<dbReference type="Gene3D" id="2.160.20.10">
    <property type="entry name" value="Single-stranded right-handed beta-helix, Pectin lyase-like"/>
    <property type="match status" value="1"/>
</dbReference>
<dbReference type="InterPro" id="IPR012334">
    <property type="entry name" value="Pectin_lyas_fold"/>
</dbReference>
<proteinExistence type="predicted"/>
<dbReference type="SUPFAM" id="SSF51126">
    <property type="entry name" value="Pectin lyase-like"/>
    <property type="match status" value="1"/>
</dbReference>
<gene>
    <name evidence="1" type="ORF">ACFQL7_00275</name>
</gene>
<sequence>MGTYIVRKRNSLQSVLNKSKRGDAVVVTDGYDATNDSWPVTIDTEIRIESNPHNRIAVPSAGEASFILDLNGSNRPPGITLVNMYVDANGADSAFRVQNARFCNFVGCLAENAAQHGYLLLNRNHPPNSNRFFYCDAHSNRGNGFFIDDRAHSTTFVGCRAVGNDGRGSGHRIITRVRGSGAG</sequence>
<evidence type="ECO:0000313" key="1">
    <source>
        <dbReference type="EMBL" id="MFC7188444.1"/>
    </source>
</evidence>
<evidence type="ECO:0000313" key="2">
    <source>
        <dbReference type="Proteomes" id="UP001596417"/>
    </source>
</evidence>
<evidence type="ECO:0008006" key="3">
    <source>
        <dbReference type="Google" id="ProtNLM"/>
    </source>
</evidence>
<reference evidence="1 2" key="1">
    <citation type="journal article" date="2019" name="Int. J. Syst. Evol. Microbiol.">
        <title>The Global Catalogue of Microorganisms (GCM) 10K type strain sequencing project: providing services to taxonomists for standard genome sequencing and annotation.</title>
        <authorList>
            <consortium name="The Broad Institute Genomics Platform"/>
            <consortium name="The Broad Institute Genome Sequencing Center for Infectious Disease"/>
            <person name="Wu L."/>
            <person name="Ma J."/>
        </authorList>
    </citation>
    <scope>NUCLEOTIDE SEQUENCE [LARGE SCALE GENOMIC DNA]</scope>
    <source>
        <strain evidence="1 2">RDMS1</strain>
    </source>
</reference>
<dbReference type="RefSeq" id="WP_390204247.1">
    <property type="nucleotide sequence ID" value="NZ_JBHSZC010000001.1"/>
</dbReference>
<comment type="caution">
    <text evidence="1">The sequence shown here is derived from an EMBL/GenBank/DDBJ whole genome shotgun (WGS) entry which is preliminary data.</text>
</comment>
<dbReference type="InterPro" id="IPR011050">
    <property type="entry name" value="Pectin_lyase_fold/virulence"/>
</dbReference>
<name>A0ABD5YGF3_9EURY</name>
<dbReference type="Proteomes" id="UP001596417">
    <property type="component" value="Unassembled WGS sequence"/>
</dbReference>
<organism evidence="1 2">
    <name type="scientific">Halocatena marina</name>
    <dbReference type="NCBI Taxonomy" id="2934937"/>
    <lineage>
        <taxon>Archaea</taxon>
        <taxon>Methanobacteriati</taxon>
        <taxon>Methanobacteriota</taxon>
        <taxon>Stenosarchaea group</taxon>
        <taxon>Halobacteria</taxon>
        <taxon>Halobacteriales</taxon>
        <taxon>Natronomonadaceae</taxon>
        <taxon>Halocatena</taxon>
    </lineage>
</organism>
<keyword evidence="2" id="KW-1185">Reference proteome</keyword>